<name>A0A401U1J5_CHIPU</name>
<gene>
    <name evidence="2" type="ORF">chiPu_0033277</name>
</gene>
<proteinExistence type="predicted"/>
<organism evidence="2 3">
    <name type="scientific">Chiloscyllium punctatum</name>
    <name type="common">Brownbanded bambooshark</name>
    <name type="synonym">Hemiscyllium punctatum</name>
    <dbReference type="NCBI Taxonomy" id="137246"/>
    <lineage>
        <taxon>Eukaryota</taxon>
        <taxon>Metazoa</taxon>
        <taxon>Chordata</taxon>
        <taxon>Craniata</taxon>
        <taxon>Vertebrata</taxon>
        <taxon>Chondrichthyes</taxon>
        <taxon>Elasmobranchii</taxon>
        <taxon>Galeomorphii</taxon>
        <taxon>Galeoidea</taxon>
        <taxon>Orectolobiformes</taxon>
        <taxon>Hemiscylliidae</taxon>
        <taxon>Chiloscyllium</taxon>
    </lineage>
</organism>
<reference evidence="2 3" key="1">
    <citation type="journal article" date="2018" name="Nat. Ecol. Evol.">
        <title>Shark genomes provide insights into elasmobranch evolution and the origin of vertebrates.</title>
        <authorList>
            <person name="Hara Y"/>
            <person name="Yamaguchi K"/>
            <person name="Onimaru K"/>
            <person name="Kadota M"/>
            <person name="Koyanagi M"/>
            <person name="Keeley SD"/>
            <person name="Tatsumi K"/>
            <person name="Tanaka K"/>
            <person name="Motone F"/>
            <person name="Kageyama Y"/>
            <person name="Nozu R"/>
            <person name="Adachi N"/>
            <person name="Nishimura O"/>
            <person name="Nakagawa R"/>
            <person name="Tanegashima C"/>
            <person name="Kiyatake I"/>
            <person name="Matsumoto R"/>
            <person name="Murakumo K"/>
            <person name="Nishida K"/>
            <person name="Terakita A"/>
            <person name="Kuratani S"/>
            <person name="Sato K"/>
            <person name="Hyodo S Kuraku.S."/>
        </authorList>
    </citation>
    <scope>NUCLEOTIDE SEQUENCE [LARGE SCALE GENOMIC DNA]</scope>
</reference>
<evidence type="ECO:0000313" key="3">
    <source>
        <dbReference type="Proteomes" id="UP000287033"/>
    </source>
</evidence>
<evidence type="ECO:0000256" key="1">
    <source>
        <dbReference type="SAM" id="MobiDB-lite"/>
    </source>
</evidence>
<protein>
    <submittedName>
        <fullName evidence="2">Uncharacterized protein</fullName>
    </submittedName>
</protein>
<dbReference type="AlphaFoldDB" id="A0A401U1J5"/>
<evidence type="ECO:0000313" key="2">
    <source>
        <dbReference type="EMBL" id="GCC48753.1"/>
    </source>
</evidence>
<dbReference type="Proteomes" id="UP000287033">
    <property type="component" value="Unassembled WGS sequence"/>
</dbReference>
<feature type="region of interest" description="Disordered" evidence="1">
    <location>
        <begin position="69"/>
        <end position="122"/>
    </location>
</feature>
<dbReference type="EMBL" id="BEZZ01258829">
    <property type="protein sequence ID" value="GCC48753.1"/>
    <property type="molecule type" value="Genomic_DNA"/>
</dbReference>
<accession>A0A401U1J5</accession>
<feature type="compositionally biased region" description="Basic and acidic residues" evidence="1">
    <location>
        <begin position="107"/>
        <end position="122"/>
    </location>
</feature>
<keyword evidence="3" id="KW-1185">Reference proteome</keyword>
<comment type="caution">
    <text evidence="2">The sequence shown here is derived from an EMBL/GenBank/DDBJ whole genome shotgun (WGS) entry which is preliminary data.</text>
</comment>
<sequence length="140" mass="15514">MAQRDDIVGVTACIERRDQALEVDLLGVEQRAVHVEQDSVDGPGRVHLYVHLPRAAACWSASFRRHAGHRQSAPSVGIGRRKLSSKHQHDPVSEQENSLPHAAQASRRGEARSERSLDERSISNRDLMHELISGSSRTAL</sequence>